<comment type="caution">
    <text evidence="1">The sequence shown here is derived from an EMBL/GenBank/DDBJ whole genome shotgun (WGS) entry which is preliminary data.</text>
</comment>
<gene>
    <name evidence="1" type="ORF">B296_00054577</name>
</gene>
<evidence type="ECO:0000313" key="2">
    <source>
        <dbReference type="Proteomes" id="UP000287651"/>
    </source>
</evidence>
<proteinExistence type="predicted"/>
<sequence length="84" mass="9163">MGTARTYRFASRSVRKPLVTGRYPSIGVVFALGMPTGKDFSHCVSQASGEKKSLAGDGSRERRTVPDSKFSLFFFLPPFLADTA</sequence>
<dbReference type="EMBL" id="AMZH03027480">
    <property type="protein sequence ID" value="RRT34139.1"/>
    <property type="molecule type" value="Genomic_DNA"/>
</dbReference>
<reference evidence="1 2" key="1">
    <citation type="journal article" date="2014" name="Agronomy (Basel)">
        <title>A Draft Genome Sequence for Ensete ventricosum, the Drought-Tolerant Tree Against Hunger.</title>
        <authorList>
            <person name="Harrison J."/>
            <person name="Moore K.A."/>
            <person name="Paszkiewicz K."/>
            <person name="Jones T."/>
            <person name="Grant M."/>
            <person name="Ambacheew D."/>
            <person name="Muzemil S."/>
            <person name="Studholme D.J."/>
        </authorList>
    </citation>
    <scope>NUCLEOTIDE SEQUENCE [LARGE SCALE GENOMIC DNA]</scope>
</reference>
<name>A0A426X3T9_ENSVE</name>
<dbReference type="AlphaFoldDB" id="A0A426X3T9"/>
<protein>
    <submittedName>
        <fullName evidence="1">Uncharacterized protein</fullName>
    </submittedName>
</protein>
<accession>A0A426X3T9</accession>
<dbReference type="Proteomes" id="UP000287651">
    <property type="component" value="Unassembled WGS sequence"/>
</dbReference>
<evidence type="ECO:0000313" key="1">
    <source>
        <dbReference type="EMBL" id="RRT34139.1"/>
    </source>
</evidence>
<organism evidence="1 2">
    <name type="scientific">Ensete ventricosum</name>
    <name type="common">Abyssinian banana</name>
    <name type="synonym">Musa ensete</name>
    <dbReference type="NCBI Taxonomy" id="4639"/>
    <lineage>
        <taxon>Eukaryota</taxon>
        <taxon>Viridiplantae</taxon>
        <taxon>Streptophyta</taxon>
        <taxon>Embryophyta</taxon>
        <taxon>Tracheophyta</taxon>
        <taxon>Spermatophyta</taxon>
        <taxon>Magnoliopsida</taxon>
        <taxon>Liliopsida</taxon>
        <taxon>Zingiberales</taxon>
        <taxon>Musaceae</taxon>
        <taxon>Ensete</taxon>
    </lineage>
</organism>